<gene>
    <name evidence="1" type="ORF">FC699_37765</name>
</gene>
<proteinExistence type="predicted"/>
<organism evidence="1 2">
    <name type="scientific">Bacillus wiedmannii</name>
    <dbReference type="NCBI Taxonomy" id="1890302"/>
    <lineage>
        <taxon>Bacteria</taxon>
        <taxon>Bacillati</taxon>
        <taxon>Bacillota</taxon>
        <taxon>Bacilli</taxon>
        <taxon>Bacillales</taxon>
        <taxon>Bacillaceae</taxon>
        <taxon>Bacillus</taxon>
        <taxon>Bacillus cereus group</taxon>
    </lineage>
</organism>
<dbReference type="AlphaFoldDB" id="A0A4U2ZN54"/>
<dbReference type="InterPro" id="IPR042070">
    <property type="entry name" value="PucR_C-HTH_sf"/>
</dbReference>
<evidence type="ECO:0000313" key="1">
    <source>
        <dbReference type="EMBL" id="TKI75915.1"/>
    </source>
</evidence>
<dbReference type="InterPro" id="IPR051448">
    <property type="entry name" value="CdaR-like_regulators"/>
</dbReference>
<accession>A0A4U2ZN54</accession>
<dbReference type="Gene3D" id="1.10.10.2840">
    <property type="entry name" value="PucR C-terminal helix-turn-helix domain"/>
    <property type="match status" value="1"/>
</dbReference>
<reference evidence="1 2" key="1">
    <citation type="journal article" date="2019" name="Environ. Microbiol.">
        <title>An active ?-lactamase is a part of an orchestrated cell wall stress resistance network of Bacillus subtilis and related rhizosphere species.</title>
        <authorList>
            <person name="Bucher T."/>
            <person name="Keren-Paz A."/>
            <person name="Hausser J."/>
            <person name="Olender T."/>
            <person name="Cytryn E."/>
            <person name="Kolodkin-Gal I."/>
        </authorList>
    </citation>
    <scope>NUCLEOTIDE SEQUENCE [LARGE SCALE GENOMIC DNA]</scope>
    <source>
        <strain evidence="1 2">I5</strain>
    </source>
</reference>
<dbReference type="PANTHER" id="PTHR33744">
    <property type="entry name" value="CARBOHYDRATE DIACID REGULATOR"/>
    <property type="match status" value="1"/>
</dbReference>
<name>A0A4U2ZN54_9BACI</name>
<sequence length="143" mass="16700">IDRNQLILLTSLDNVKRPFHEINNFIGTFVYNMEKRYGIKSIKPAFSSVYSDYQKISKAYKETLTVLSIKEKFPSDTTNIHSYQNLGIYQLIDLLLEQRKDAEYENQALQKLDEYDQKYNSNLIETLETYLNKDSNVGEVAKA</sequence>
<dbReference type="Proteomes" id="UP000305222">
    <property type="component" value="Unassembled WGS sequence"/>
</dbReference>
<evidence type="ECO:0000313" key="2">
    <source>
        <dbReference type="Proteomes" id="UP000305222"/>
    </source>
</evidence>
<protein>
    <submittedName>
        <fullName evidence="1">PucR family transcriptional regulator</fullName>
    </submittedName>
</protein>
<comment type="caution">
    <text evidence="1">The sequence shown here is derived from an EMBL/GenBank/DDBJ whole genome shotgun (WGS) entry which is preliminary data.</text>
</comment>
<dbReference type="PANTHER" id="PTHR33744:SF1">
    <property type="entry name" value="DNA-BINDING TRANSCRIPTIONAL ACTIVATOR ADER"/>
    <property type="match status" value="1"/>
</dbReference>
<dbReference type="EMBL" id="SZON01003978">
    <property type="protein sequence ID" value="TKI75915.1"/>
    <property type="molecule type" value="Genomic_DNA"/>
</dbReference>
<feature type="non-terminal residue" evidence="1">
    <location>
        <position position="143"/>
    </location>
</feature>
<feature type="non-terminal residue" evidence="1">
    <location>
        <position position="1"/>
    </location>
</feature>